<proteinExistence type="predicted"/>
<dbReference type="RefSeq" id="WP_191617682.1">
    <property type="nucleotide sequence ID" value="NZ_JACYFG010000036.1"/>
</dbReference>
<dbReference type="AlphaFoldDB" id="A0A927IHU7"/>
<evidence type="ECO:0000313" key="3">
    <source>
        <dbReference type="Proteomes" id="UP000622317"/>
    </source>
</evidence>
<feature type="chain" id="PRO_5037894462" evidence="1">
    <location>
        <begin position="23"/>
        <end position="194"/>
    </location>
</feature>
<reference evidence="2" key="1">
    <citation type="submission" date="2020-09" db="EMBL/GenBank/DDBJ databases">
        <title>Pelagicoccus enzymogenes sp. nov. with an EPS production, isolated from marine sediment.</title>
        <authorList>
            <person name="Feng X."/>
        </authorList>
    </citation>
    <scope>NUCLEOTIDE SEQUENCE</scope>
    <source>
        <strain evidence="2">NFK12</strain>
    </source>
</reference>
<protein>
    <submittedName>
        <fullName evidence="2">Uncharacterized protein</fullName>
    </submittedName>
</protein>
<evidence type="ECO:0000256" key="1">
    <source>
        <dbReference type="SAM" id="SignalP"/>
    </source>
</evidence>
<dbReference type="Proteomes" id="UP000622317">
    <property type="component" value="Unassembled WGS sequence"/>
</dbReference>
<keyword evidence="1" id="KW-0732">Signal</keyword>
<gene>
    <name evidence="2" type="ORF">IEN85_13880</name>
</gene>
<dbReference type="EMBL" id="JACYFG010000036">
    <property type="protein sequence ID" value="MBD5780586.1"/>
    <property type="molecule type" value="Genomic_DNA"/>
</dbReference>
<comment type="caution">
    <text evidence="2">The sequence shown here is derived from an EMBL/GenBank/DDBJ whole genome shotgun (WGS) entry which is preliminary data.</text>
</comment>
<organism evidence="2 3">
    <name type="scientific">Pelagicoccus enzymogenes</name>
    <dbReference type="NCBI Taxonomy" id="2773457"/>
    <lineage>
        <taxon>Bacteria</taxon>
        <taxon>Pseudomonadati</taxon>
        <taxon>Verrucomicrobiota</taxon>
        <taxon>Opitutia</taxon>
        <taxon>Puniceicoccales</taxon>
        <taxon>Pelagicoccaceae</taxon>
        <taxon>Pelagicoccus</taxon>
    </lineage>
</organism>
<feature type="signal peptide" evidence="1">
    <location>
        <begin position="1"/>
        <end position="22"/>
    </location>
</feature>
<name>A0A927IHU7_9BACT</name>
<evidence type="ECO:0000313" key="2">
    <source>
        <dbReference type="EMBL" id="MBD5780586.1"/>
    </source>
</evidence>
<sequence length="194" mass="21259">MLESLRILLASLALLGGTAAIASEVEIVRVDFDLEQQDGARDPWYAISVVLSVAEGERGAEGNPRFADDITVSLALATEVNRGSGRAYEFYAAKADYPSLEVGQHVARFYLPPEIVKRDRVRGEPFAYEIELLSREGLKFALVSPNLERPGALQSFRSKVAAGAAGSSELRLQHQTPFAWLYPRNTPNPRLGSQ</sequence>
<keyword evidence="3" id="KW-1185">Reference proteome</keyword>
<accession>A0A927IHU7</accession>